<dbReference type="Proteomes" id="UP000019141">
    <property type="component" value="Unassembled WGS sequence"/>
</dbReference>
<accession>W4M0B5</accession>
<keyword evidence="2" id="KW-1185">Reference proteome</keyword>
<dbReference type="AlphaFoldDB" id="W4M0B5"/>
<evidence type="ECO:0000313" key="2">
    <source>
        <dbReference type="Proteomes" id="UP000019141"/>
    </source>
</evidence>
<evidence type="ECO:0000313" key="1">
    <source>
        <dbReference type="EMBL" id="ETX03593.1"/>
    </source>
</evidence>
<reference evidence="1 2" key="1">
    <citation type="journal article" date="2014" name="Nature">
        <title>An environmental bacterial taxon with a large and distinct metabolic repertoire.</title>
        <authorList>
            <person name="Wilson M.C."/>
            <person name="Mori T."/>
            <person name="Ruckert C."/>
            <person name="Uria A.R."/>
            <person name="Helf M.J."/>
            <person name="Takada K."/>
            <person name="Gernert C."/>
            <person name="Steffens U.A."/>
            <person name="Heycke N."/>
            <person name="Schmitt S."/>
            <person name="Rinke C."/>
            <person name="Helfrich E.J."/>
            <person name="Brachmann A.O."/>
            <person name="Gurgui C."/>
            <person name="Wakimoto T."/>
            <person name="Kracht M."/>
            <person name="Crusemann M."/>
            <person name="Hentschel U."/>
            <person name="Abe I."/>
            <person name="Matsunaga S."/>
            <person name="Kalinowski J."/>
            <person name="Takeyama H."/>
            <person name="Piel J."/>
        </authorList>
    </citation>
    <scope>NUCLEOTIDE SEQUENCE [LARGE SCALE GENOMIC DNA]</scope>
    <source>
        <strain evidence="2">TSY1</strain>
        <plasmid evidence="1">pTSY</plasmid>
    </source>
</reference>
<dbReference type="HOGENOM" id="CLU_146546_0_0_7"/>
<name>W4M0B5_ENTF1</name>
<comment type="caution">
    <text evidence="1">The sequence shown here is derived from an EMBL/GenBank/DDBJ whole genome shotgun (WGS) entry which is preliminary data.</text>
</comment>
<proteinExistence type="predicted"/>
<geneLocation type="plasmid" evidence="1">
    <name>pTSY</name>
</geneLocation>
<keyword evidence="1" id="KW-0614">Plasmid</keyword>
<gene>
    <name evidence="1" type="ORF">ETSY1_46845</name>
</gene>
<organism evidence="1 2">
    <name type="scientific">Entotheonella factor</name>
    <dbReference type="NCBI Taxonomy" id="1429438"/>
    <lineage>
        <taxon>Bacteria</taxon>
        <taxon>Pseudomonadati</taxon>
        <taxon>Nitrospinota/Tectimicrobiota group</taxon>
        <taxon>Candidatus Tectimicrobiota</taxon>
        <taxon>Candidatus Entotheonellia</taxon>
        <taxon>Candidatus Entotheonellales</taxon>
        <taxon>Candidatus Entotheonellaceae</taxon>
        <taxon>Candidatus Entotheonella</taxon>
    </lineage>
</organism>
<protein>
    <submittedName>
        <fullName evidence="1">Uncharacterized protein</fullName>
    </submittedName>
</protein>
<sequence length="149" mass="16326">MKVRDEQGNVVAVLSMVADLHEFYREWGKDPNTHSVEYSPQELRLMARRGIYTVADLPSLLGVTSDMAAINGHAMATLLGALQSATSVEELRAAMSPFTAPYVQYAEALDSGEAKMPYIEKGGLEVIMPEIQEVGTRVAQYFTTEQASP</sequence>
<dbReference type="EMBL" id="AZHW01000025">
    <property type="protein sequence ID" value="ETX03593.1"/>
    <property type="molecule type" value="Genomic_DNA"/>
</dbReference>